<dbReference type="RefSeq" id="XP_018146212.1">
    <property type="nucleotide sequence ID" value="XM_018291015.1"/>
</dbReference>
<dbReference type="STRING" id="1380566.A0A179FVJ4"/>
<proteinExistence type="predicted"/>
<comment type="caution">
    <text evidence="2">The sequence shown here is derived from an EMBL/GenBank/DDBJ whole genome shotgun (WGS) entry which is preliminary data.</text>
</comment>
<reference evidence="2 3" key="1">
    <citation type="journal article" date="2016" name="PLoS Pathog.">
        <title>Biosynthesis of antibiotic leucinostatins in bio-control fungus Purpureocillium lilacinum and their inhibition on phytophthora revealed by genome mining.</title>
        <authorList>
            <person name="Wang G."/>
            <person name="Liu Z."/>
            <person name="Lin R."/>
            <person name="Li E."/>
            <person name="Mao Z."/>
            <person name="Ling J."/>
            <person name="Yang Y."/>
            <person name="Yin W.B."/>
            <person name="Xie B."/>
        </authorList>
    </citation>
    <scope>NUCLEOTIDE SEQUENCE [LARGE SCALE GENOMIC DNA]</scope>
    <source>
        <strain evidence="2">170</strain>
    </source>
</reference>
<evidence type="ECO:0000313" key="3">
    <source>
        <dbReference type="Proteomes" id="UP000078397"/>
    </source>
</evidence>
<dbReference type="EMBL" id="LSBJ02000002">
    <property type="protein sequence ID" value="OAQ69675.1"/>
    <property type="molecule type" value="Genomic_DNA"/>
</dbReference>
<evidence type="ECO:0000259" key="1">
    <source>
        <dbReference type="Pfam" id="PF25358"/>
    </source>
</evidence>
<dbReference type="OrthoDB" id="6513042at2759"/>
<dbReference type="InterPro" id="IPR057503">
    <property type="entry name" value="PH_RdRP"/>
</dbReference>
<name>A0A179FVJ4_METCM</name>
<organism evidence="2 3">
    <name type="scientific">Pochonia chlamydosporia 170</name>
    <dbReference type="NCBI Taxonomy" id="1380566"/>
    <lineage>
        <taxon>Eukaryota</taxon>
        <taxon>Fungi</taxon>
        <taxon>Dikarya</taxon>
        <taxon>Ascomycota</taxon>
        <taxon>Pezizomycotina</taxon>
        <taxon>Sordariomycetes</taxon>
        <taxon>Hypocreomycetidae</taxon>
        <taxon>Hypocreales</taxon>
        <taxon>Clavicipitaceae</taxon>
        <taxon>Pochonia</taxon>
    </lineage>
</organism>
<accession>A0A179FVJ4</accession>
<sequence>MGLKFIQQTHLRIGGYSKFGRQCLTILAQDNRIDIPFNTVQELIANHASQSMMLVLEEAPRFYSQALCLSDNNAKWERQASCPSWKDHAKCVAHCLVYQLIPMSEYYPTIRALKAQDILSLSQRNIPVKSSPVLTYEDCVPRLSACEGKMQSLGTAREGIIPIPILFQVQSLIWDNYLHPYGGLCTLDIIERIARDSTRVIKILQDTGTNPQWFVAQQDNFLKDQGIGSALGLPSFIKQLDRMRIDYRRDRFLKSVVEHAVLREQVGKVQVD</sequence>
<gene>
    <name evidence="2" type="ORF">VFPPC_13238</name>
</gene>
<dbReference type="Pfam" id="PF25358">
    <property type="entry name" value="PH_fung_RdRP"/>
    <property type="match status" value="1"/>
</dbReference>
<evidence type="ECO:0000313" key="2">
    <source>
        <dbReference type="EMBL" id="OAQ69675.1"/>
    </source>
</evidence>
<protein>
    <recommendedName>
        <fullName evidence="1">RdRP-like PH domain-containing protein</fullName>
    </recommendedName>
</protein>
<dbReference type="GeneID" id="28855009"/>
<feature type="domain" description="RdRP-like PH" evidence="1">
    <location>
        <begin position="4"/>
        <end position="115"/>
    </location>
</feature>
<dbReference type="KEGG" id="pchm:VFPPC_13238"/>
<keyword evidence="3" id="KW-1185">Reference proteome</keyword>
<dbReference type="AlphaFoldDB" id="A0A179FVJ4"/>
<dbReference type="Proteomes" id="UP000078397">
    <property type="component" value="Unassembled WGS sequence"/>
</dbReference>